<name>A0A4R5KH33_9BACL</name>
<accession>A0A4R5KH33</accession>
<sequence length="118" mass="14078">MAEIYDFLSRKAQFELVKHNFKQNDELVEQHGKYIGVLTKQRTESLRKMIDIMEFKKNQIEQMMVEYEELRLGYEEMVSEAVSFLGARNNGVEYDPKVWDFYVDVKGHCWVVKKSSEE</sequence>
<dbReference type="EMBL" id="SMRT01000012">
    <property type="protein sequence ID" value="TDF94683.1"/>
    <property type="molecule type" value="Genomic_DNA"/>
</dbReference>
<dbReference type="AlphaFoldDB" id="A0A4R5KH33"/>
<keyword evidence="2" id="KW-1185">Reference proteome</keyword>
<comment type="caution">
    <text evidence="1">The sequence shown here is derived from an EMBL/GenBank/DDBJ whole genome shotgun (WGS) entry which is preliminary data.</text>
</comment>
<dbReference type="RefSeq" id="WP_133232221.1">
    <property type="nucleotide sequence ID" value="NZ_SMRT01000012.1"/>
</dbReference>
<organism evidence="1 2">
    <name type="scientific">Paenibacillus piri</name>
    <dbReference type="NCBI Taxonomy" id="2547395"/>
    <lineage>
        <taxon>Bacteria</taxon>
        <taxon>Bacillati</taxon>
        <taxon>Bacillota</taxon>
        <taxon>Bacilli</taxon>
        <taxon>Bacillales</taxon>
        <taxon>Paenibacillaceae</taxon>
        <taxon>Paenibacillus</taxon>
    </lineage>
</organism>
<gene>
    <name evidence="1" type="ORF">E1757_22215</name>
</gene>
<evidence type="ECO:0000313" key="1">
    <source>
        <dbReference type="EMBL" id="TDF94683.1"/>
    </source>
</evidence>
<dbReference type="OrthoDB" id="2621780at2"/>
<proteinExistence type="predicted"/>
<dbReference type="Proteomes" id="UP000295636">
    <property type="component" value="Unassembled WGS sequence"/>
</dbReference>
<reference evidence="1 2" key="1">
    <citation type="submission" date="2019-03" db="EMBL/GenBank/DDBJ databases">
        <title>This is whole genome sequence of Paenibacillus sp MS74 strain.</title>
        <authorList>
            <person name="Trinh H.N."/>
        </authorList>
    </citation>
    <scope>NUCLEOTIDE SEQUENCE [LARGE SCALE GENOMIC DNA]</scope>
    <source>
        <strain evidence="1 2">MS74</strain>
    </source>
</reference>
<protein>
    <submittedName>
        <fullName evidence="1">Uncharacterized protein</fullName>
    </submittedName>
</protein>
<evidence type="ECO:0000313" key="2">
    <source>
        <dbReference type="Proteomes" id="UP000295636"/>
    </source>
</evidence>